<dbReference type="InterPro" id="IPR029063">
    <property type="entry name" value="SAM-dependent_MTases_sf"/>
</dbReference>
<sequence length="241" mass="28109">MSEIKNYDRERASQYDNESEFDKGNRSIHVLLLKDIFSFYKMNPVHCIELGCGTGFFTKVLVESFPEMKCILVDGSVDMLNVAKSKFLEKPNIYYRQAWLQNIDWQSIPSNDLVFSALTIHHLKDTEKFDLYKKIYENMTIGGKFIYFDQFKIDHGEGDLLIEYLACRDIQARLIAEMQLDFMIDELEIDTIIANDRRAKASENDKEALISTTIDQLKTLGFKSVNIVYQEFRFFSIIAIK</sequence>
<dbReference type="EMBL" id="MTCY01000048">
    <property type="protein sequence ID" value="OWP75080.1"/>
    <property type="molecule type" value="Genomic_DNA"/>
</dbReference>
<dbReference type="SUPFAM" id="SSF53335">
    <property type="entry name" value="S-adenosyl-L-methionine-dependent methyltransferases"/>
    <property type="match status" value="1"/>
</dbReference>
<evidence type="ECO:0000313" key="4">
    <source>
        <dbReference type="Proteomes" id="UP000198034"/>
    </source>
</evidence>
<dbReference type="GO" id="GO:0016740">
    <property type="term" value="F:transferase activity"/>
    <property type="evidence" value="ECO:0007669"/>
    <property type="project" value="UniProtKB-KW"/>
</dbReference>
<keyword evidence="1" id="KW-0808">Transferase</keyword>
<dbReference type="PANTHER" id="PTHR43861">
    <property type="entry name" value="TRANS-ACONITATE 2-METHYLTRANSFERASE-RELATED"/>
    <property type="match status" value="1"/>
</dbReference>
<evidence type="ECO:0000313" key="3">
    <source>
        <dbReference type="EMBL" id="OWP75080.1"/>
    </source>
</evidence>
<reference evidence="3 4" key="1">
    <citation type="journal article" date="2017" name="Infect. Genet. Evol.">
        <title>Comparative genome analysis of fish pathogen Flavobacterium columnare reveals extensive sequence diversity within the species.</title>
        <authorList>
            <person name="Kayansamruaj P."/>
            <person name="Dong H.T."/>
            <person name="Hirono I."/>
            <person name="Kondo H."/>
            <person name="Senapin S."/>
            <person name="Rodkhum C."/>
        </authorList>
    </citation>
    <scope>NUCLEOTIDE SEQUENCE [LARGE SCALE GENOMIC DNA]</scope>
    <source>
        <strain evidence="3 4">1214</strain>
    </source>
</reference>
<evidence type="ECO:0000256" key="1">
    <source>
        <dbReference type="ARBA" id="ARBA00022679"/>
    </source>
</evidence>
<organism evidence="3 4">
    <name type="scientific">Flavobacterium columnare</name>
    <dbReference type="NCBI Taxonomy" id="996"/>
    <lineage>
        <taxon>Bacteria</taxon>
        <taxon>Pseudomonadati</taxon>
        <taxon>Bacteroidota</taxon>
        <taxon>Flavobacteriia</taxon>
        <taxon>Flavobacteriales</taxon>
        <taxon>Flavobacteriaceae</taxon>
        <taxon>Flavobacterium</taxon>
    </lineage>
</organism>
<dbReference type="InterPro" id="IPR041698">
    <property type="entry name" value="Methyltransf_25"/>
</dbReference>
<comment type="caution">
    <text evidence="3">The sequence shown here is derived from an EMBL/GenBank/DDBJ whole genome shotgun (WGS) entry which is preliminary data.</text>
</comment>
<dbReference type="Pfam" id="PF13649">
    <property type="entry name" value="Methyltransf_25"/>
    <property type="match status" value="1"/>
</dbReference>
<dbReference type="AlphaFoldDB" id="A0A246G8B2"/>
<dbReference type="Proteomes" id="UP000198034">
    <property type="component" value="Unassembled WGS sequence"/>
</dbReference>
<name>A0A246G8B2_9FLAO</name>
<dbReference type="OrthoDB" id="9779941at2"/>
<accession>A0A246G8B2</accession>
<gene>
    <name evidence="3" type="ORF">BWK62_12745</name>
</gene>
<feature type="domain" description="Methyltransferase" evidence="2">
    <location>
        <begin position="49"/>
        <end position="143"/>
    </location>
</feature>
<protein>
    <recommendedName>
        <fullName evidence="2">Methyltransferase domain-containing protein</fullName>
    </recommendedName>
</protein>
<proteinExistence type="predicted"/>
<dbReference type="Gene3D" id="3.40.50.150">
    <property type="entry name" value="Vaccinia Virus protein VP39"/>
    <property type="match status" value="1"/>
</dbReference>
<dbReference type="CDD" id="cd02440">
    <property type="entry name" value="AdoMet_MTases"/>
    <property type="match status" value="1"/>
</dbReference>
<evidence type="ECO:0000259" key="2">
    <source>
        <dbReference type="Pfam" id="PF13649"/>
    </source>
</evidence>